<gene>
    <name evidence="1" type="ORF">DOTSEDRAFT_28975</name>
</gene>
<name>M2XH20_DOTSN</name>
<reference evidence="1 2" key="2">
    <citation type="journal article" date="2012" name="PLoS Pathog.">
        <title>Diverse lifestyles and strategies of plant pathogenesis encoded in the genomes of eighteen Dothideomycetes fungi.</title>
        <authorList>
            <person name="Ohm R.A."/>
            <person name="Feau N."/>
            <person name="Henrissat B."/>
            <person name="Schoch C.L."/>
            <person name="Horwitz B.A."/>
            <person name="Barry K.W."/>
            <person name="Condon B.J."/>
            <person name="Copeland A.C."/>
            <person name="Dhillon B."/>
            <person name="Glaser F."/>
            <person name="Hesse C.N."/>
            <person name="Kosti I."/>
            <person name="LaButti K."/>
            <person name="Lindquist E.A."/>
            <person name="Lucas S."/>
            <person name="Salamov A.A."/>
            <person name="Bradshaw R.E."/>
            <person name="Ciuffetti L."/>
            <person name="Hamelin R.C."/>
            <person name="Kema G.H.J."/>
            <person name="Lawrence C."/>
            <person name="Scott J.A."/>
            <person name="Spatafora J.W."/>
            <person name="Turgeon B.G."/>
            <person name="de Wit P.J.G.M."/>
            <person name="Zhong S."/>
            <person name="Goodwin S.B."/>
            <person name="Grigoriev I.V."/>
        </authorList>
    </citation>
    <scope>NUCLEOTIDE SEQUENCE [LARGE SCALE GENOMIC DNA]</scope>
    <source>
        <strain evidence="2">NZE10 / CBS 128990</strain>
    </source>
</reference>
<dbReference type="AlphaFoldDB" id="M2XH20"/>
<evidence type="ECO:0000313" key="2">
    <source>
        <dbReference type="Proteomes" id="UP000016933"/>
    </source>
</evidence>
<dbReference type="HOGENOM" id="CLU_1115735_0_0_1"/>
<dbReference type="Proteomes" id="UP000016933">
    <property type="component" value="Unassembled WGS sequence"/>
</dbReference>
<keyword evidence="2" id="KW-1185">Reference proteome</keyword>
<proteinExistence type="predicted"/>
<dbReference type="EMBL" id="KB446546">
    <property type="protein sequence ID" value="EME38767.1"/>
    <property type="molecule type" value="Genomic_DNA"/>
</dbReference>
<evidence type="ECO:0000313" key="1">
    <source>
        <dbReference type="EMBL" id="EME38767.1"/>
    </source>
</evidence>
<accession>M2XH20</accession>
<reference evidence="2" key="1">
    <citation type="journal article" date="2012" name="PLoS Genet.">
        <title>The genomes of the fungal plant pathogens Cladosporium fulvum and Dothistroma septosporum reveal adaptation to different hosts and lifestyles but also signatures of common ancestry.</title>
        <authorList>
            <person name="de Wit P.J.G.M."/>
            <person name="van der Burgt A."/>
            <person name="Oekmen B."/>
            <person name="Stergiopoulos I."/>
            <person name="Abd-Elsalam K.A."/>
            <person name="Aerts A.L."/>
            <person name="Bahkali A.H."/>
            <person name="Beenen H.G."/>
            <person name="Chettri P."/>
            <person name="Cox M.P."/>
            <person name="Datema E."/>
            <person name="de Vries R.P."/>
            <person name="Dhillon B."/>
            <person name="Ganley A.R."/>
            <person name="Griffiths S.A."/>
            <person name="Guo Y."/>
            <person name="Hamelin R.C."/>
            <person name="Henrissat B."/>
            <person name="Kabir M.S."/>
            <person name="Jashni M.K."/>
            <person name="Kema G."/>
            <person name="Klaubauf S."/>
            <person name="Lapidus A."/>
            <person name="Levasseur A."/>
            <person name="Lindquist E."/>
            <person name="Mehrabi R."/>
            <person name="Ohm R.A."/>
            <person name="Owen T.J."/>
            <person name="Salamov A."/>
            <person name="Schwelm A."/>
            <person name="Schijlen E."/>
            <person name="Sun H."/>
            <person name="van den Burg H.A."/>
            <person name="van Ham R.C.H.J."/>
            <person name="Zhang S."/>
            <person name="Goodwin S.B."/>
            <person name="Grigoriev I.V."/>
            <person name="Collemare J."/>
            <person name="Bradshaw R.E."/>
        </authorList>
    </citation>
    <scope>NUCLEOTIDE SEQUENCE [LARGE SCALE GENOMIC DNA]</scope>
    <source>
        <strain evidence="2">NZE10 / CBS 128990</strain>
    </source>
</reference>
<sequence>MGREDPSQRYEAALLRDAKVSIIRVLDKDRLSDSAGLRSETFSKDFLKSLLLYGPNLDIDFLAASLAADQLAQDSGPLIAGLPRSPHSATTLLSLIALTKDVRLMKHIATAWLHAHGILTTKQHLLELCPEKSSLIHFSSKHCRSPACIELFQASHTIGILPPSPWTSALLFQPPCPAGSTRSSEFTLPPFVSRSLGTTVVECVARQAAKRLREWQDALRYKHHKETLQPMVKAAREKELRDQESYAVA</sequence>
<protein>
    <submittedName>
        <fullName evidence="1">Uncharacterized protein</fullName>
    </submittedName>
</protein>
<organism evidence="1 2">
    <name type="scientific">Dothistroma septosporum (strain NZE10 / CBS 128990)</name>
    <name type="common">Red band needle blight fungus</name>
    <name type="synonym">Mycosphaerella pini</name>
    <dbReference type="NCBI Taxonomy" id="675120"/>
    <lineage>
        <taxon>Eukaryota</taxon>
        <taxon>Fungi</taxon>
        <taxon>Dikarya</taxon>
        <taxon>Ascomycota</taxon>
        <taxon>Pezizomycotina</taxon>
        <taxon>Dothideomycetes</taxon>
        <taxon>Dothideomycetidae</taxon>
        <taxon>Mycosphaerellales</taxon>
        <taxon>Mycosphaerellaceae</taxon>
        <taxon>Dothistroma</taxon>
    </lineage>
</organism>